<dbReference type="Proteomes" id="UP000683925">
    <property type="component" value="Unassembled WGS sequence"/>
</dbReference>
<evidence type="ECO:0000313" key="1">
    <source>
        <dbReference type="EMBL" id="CAD8153825.1"/>
    </source>
</evidence>
<comment type="caution">
    <text evidence="1">The sequence shown here is derived from an EMBL/GenBank/DDBJ whole genome shotgun (WGS) entry which is preliminary data.</text>
</comment>
<dbReference type="AlphaFoldDB" id="A0A8S1TLP0"/>
<name>A0A8S1TLP0_PAROT</name>
<sequence>MAQQIHSIGFRYIPLQTKGISIRNKTKHSSALFQEKKSYQGANSYLRNYQQCVLTII</sequence>
<evidence type="ECO:0000313" key="2">
    <source>
        <dbReference type="Proteomes" id="UP000683925"/>
    </source>
</evidence>
<reference evidence="1" key="1">
    <citation type="submission" date="2021-01" db="EMBL/GenBank/DDBJ databases">
        <authorList>
            <consortium name="Genoscope - CEA"/>
            <person name="William W."/>
        </authorList>
    </citation>
    <scope>NUCLEOTIDE SEQUENCE</scope>
</reference>
<protein>
    <submittedName>
        <fullName evidence="1">Uncharacterized protein</fullName>
    </submittedName>
</protein>
<dbReference type="EMBL" id="CAJJDP010000028">
    <property type="protein sequence ID" value="CAD8153825.1"/>
    <property type="molecule type" value="Genomic_DNA"/>
</dbReference>
<accession>A0A8S1TLP0</accession>
<gene>
    <name evidence="1" type="ORF">POCTA_138.1.T0280221</name>
</gene>
<organism evidence="1 2">
    <name type="scientific">Paramecium octaurelia</name>
    <dbReference type="NCBI Taxonomy" id="43137"/>
    <lineage>
        <taxon>Eukaryota</taxon>
        <taxon>Sar</taxon>
        <taxon>Alveolata</taxon>
        <taxon>Ciliophora</taxon>
        <taxon>Intramacronucleata</taxon>
        <taxon>Oligohymenophorea</taxon>
        <taxon>Peniculida</taxon>
        <taxon>Parameciidae</taxon>
        <taxon>Paramecium</taxon>
    </lineage>
</organism>
<keyword evidence="2" id="KW-1185">Reference proteome</keyword>
<proteinExistence type="predicted"/>